<evidence type="ECO:0000313" key="2">
    <source>
        <dbReference type="EMBL" id="CAD7284655.1"/>
    </source>
</evidence>
<feature type="region of interest" description="Disordered" evidence="1">
    <location>
        <begin position="90"/>
        <end position="140"/>
    </location>
</feature>
<dbReference type="EMBL" id="OA891191">
    <property type="protein sequence ID" value="CAD7284655.1"/>
    <property type="molecule type" value="Genomic_DNA"/>
</dbReference>
<reference evidence="2" key="1">
    <citation type="submission" date="2020-11" db="EMBL/GenBank/DDBJ databases">
        <authorList>
            <person name="Tran Van P."/>
        </authorList>
    </citation>
    <scope>NUCLEOTIDE SEQUENCE</scope>
</reference>
<keyword evidence="3" id="KW-1185">Reference proteome</keyword>
<dbReference type="EMBL" id="CAJPEX010009154">
    <property type="protein sequence ID" value="CAG0924807.1"/>
    <property type="molecule type" value="Genomic_DNA"/>
</dbReference>
<sequence>MCSYSRRGKRALSSNNAIRIKAKEPNPYLFRIERRKRAAPTLAHDFGKGSPCSRCDHKCPGLELHYWKDVCLNCGCHLNDHLSALQHTSRSSSADIGRISQRPDKPLSKSSAGTSRADGSRRTQDGTEEGLDEIAVEPGRTRQLAMRFQDLLGSRDQGPRTEDYVLPDLNASSWQTHNSPVKTAAVQKAEQSKLYEQLPRPTTTNLVTVTSSAEESRAASETAVQSDYVDSLGIKDKRLRCTECRRIFAPGQTAIVVNDLHQV</sequence>
<protein>
    <submittedName>
        <fullName evidence="2">Uncharacterized protein</fullName>
    </submittedName>
</protein>
<proteinExistence type="predicted"/>
<dbReference type="AlphaFoldDB" id="A0A7R9GKI9"/>
<dbReference type="Proteomes" id="UP000678499">
    <property type="component" value="Unassembled WGS sequence"/>
</dbReference>
<name>A0A7R9GKI9_9CRUS</name>
<feature type="compositionally biased region" description="Acidic residues" evidence="1">
    <location>
        <begin position="126"/>
        <end position="135"/>
    </location>
</feature>
<evidence type="ECO:0000313" key="3">
    <source>
        <dbReference type="Proteomes" id="UP000678499"/>
    </source>
</evidence>
<dbReference type="OrthoDB" id="10069167at2759"/>
<organism evidence="2">
    <name type="scientific">Notodromas monacha</name>
    <dbReference type="NCBI Taxonomy" id="399045"/>
    <lineage>
        <taxon>Eukaryota</taxon>
        <taxon>Metazoa</taxon>
        <taxon>Ecdysozoa</taxon>
        <taxon>Arthropoda</taxon>
        <taxon>Crustacea</taxon>
        <taxon>Oligostraca</taxon>
        <taxon>Ostracoda</taxon>
        <taxon>Podocopa</taxon>
        <taxon>Podocopida</taxon>
        <taxon>Cypridocopina</taxon>
        <taxon>Cypridoidea</taxon>
        <taxon>Cyprididae</taxon>
        <taxon>Notodromas</taxon>
    </lineage>
</organism>
<accession>A0A7R9GKI9</accession>
<gene>
    <name evidence="2" type="ORF">NMOB1V02_LOCUS12260</name>
</gene>
<evidence type="ECO:0000256" key="1">
    <source>
        <dbReference type="SAM" id="MobiDB-lite"/>
    </source>
</evidence>